<name>A0A1H9TP30_9FIRM</name>
<dbReference type="EMBL" id="FOGW01000018">
    <property type="protein sequence ID" value="SER98827.1"/>
    <property type="molecule type" value="Genomic_DNA"/>
</dbReference>
<gene>
    <name evidence="2" type="ORF">SAMN02910429_01719</name>
</gene>
<keyword evidence="2" id="KW-0255">Endonuclease</keyword>
<keyword evidence="3" id="KW-1185">Reference proteome</keyword>
<proteinExistence type="predicted"/>
<evidence type="ECO:0000259" key="1">
    <source>
        <dbReference type="Pfam" id="PF13175"/>
    </source>
</evidence>
<dbReference type="Proteomes" id="UP000182471">
    <property type="component" value="Unassembled WGS sequence"/>
</dbReference>
<dbReference type="SUPFAM" id="SSF52540">
    <property type="entry name" value="P-loop containing nucleoside triphosphate hydrolases"/>
    <property type="match status" value="1"/>
</dbReference>
<feature type="domain" description="Endonuclease GajA/Old nuclease/RecF-like AAA" evidence="1">
    <location>
        <begin position="1"/>
        <end position="372"/>
    </location>
</feature>
<dbReference type="Gene3D" id="3.40.50.300">
    <property type="entry name" value="P-loop containing nucleotide triphosphate hydrolases"/>
    <property type="match status" value="1"/>
</dbReference>
<reference evidence="3" key="1">
    <citation type="submission" date="2016-10" db="EMBL/GenBank/DDBJ databases">
        <authorList>
            <person name="Varghese N."/>
            <person name="Submissions S."/>
        </authorList>
    </citation>
    <scope>NUCLEOTIDE SEQUENCE [LARGE SCALE GENOMIC DNA]</scope>
    <source>
        <strain evidence="3">S1b</strain>
    </source>
</reference>
<keyword evidence="2" id="KW-0378">Hydrolase</keyword>
<evidence type="ECO:0000313" key="2">
    <source>
        <dbReference type="EMBL" id="SER98827.1"/>
    </source>
</evidence>
<dbReference type="PANTHER" id="PTHR43581">
    <property type="entry name" value="ATP/GTP PHOSPHATASE"/>
    <property type="match status" value="1"/>
</dbReference>
<dbReference type="GO" id="GO:0004519">
    <property type="term" value="F:endonuclease activity"/>
    <property type="evidence" value="ECO:0007669"/>
    <property type="project" value="UniProtKB-KW"/>
</dbReference>
<dbReference type="Pfam" id="PF13175">
    <property type="entry name" value="AAA_15"/>
    <property type="match status" value="1"/>
</dbReference>
<accession>A0A1H9TP30</accession>
<evidence type="ECO:0000313" key="3">
    <source>
        <dbReference type="Proteomes" id="UP000182471"/>
    </source>
</evidence>
<dbReference type="RefSeq" id="WP_074730768.1">
    <property type="nucleotide sequence ID" value="NZ_FOGW01000018.1"/>
</dbReference>
<organism evidence="2 3">
    <name type="scientific">Lachnobacterium bovis</name>
    <dbReference type="NCBI Taxonomy" id="140626"/>
    <lineage>
        <taxon>Bacteria</taxon>
        <taxon>Bacillati</taxon>
        <taxon>Bacillota</taxon>
        <taxon>Clostridia</taxon>
        <taxon>Lachnospirales</taxon>
        <taxon>Lachnospiraceae</taxon>
        <taxon>Lachnobacterium</taxon>
    </lineage>
</organism>
<dbReference type="PANTHER" id="PTHR43581:SF2">
    <property type="entry name" value="EXCINUCLEASE ATPASE SUBUNIT"/>
    <property type="match status" value="1"/>
</dbReference>
<dbReference type="InterPro" id="IPR041685">
    <property type="entry name" value="AAA_GajA/Old/RecF-like"/>
</dbReference>
<keyword evidence="2" id="KW-0540">Nuclease</keyword>
<dbReference type="AlphaFoldDB" id="A0A1H9TP30"/>
<dbReference type="InterPro" id="IPR051396">
    <property type="entry name" value="Bact_Antivir_Def_Nuclease"/>
</dbReference>
<sequence length="585" mass="67625">MYISHVTIENYRNLQSIDVDLQRETVVVGENNGGKSNFLRAITLPLVSDEIAYTSKNLSWQDINNTAKENYYDFLLKNKKNIIDNKLELETFKESVPTIVVELTLMPDKTELYDVKDFICSVDKDKTEYKIRYEFAPKIDELWDRVQSIMLHNAISESSIKQYQMNLLPTDLYSYTISVPEKNEKIPYDTLRRFKYTSLEAERDNFSLSTDKLGSKSLIHLLQMKLDDEAKLKVEQEYRHFFETIKTVSKMEEIINWQDNSEIKRAKDFFDKISVLPNMPSMTSILNSVQLGYDGQSLSTQGLGYRNLLLMLVLINSLAEIEDLSLDVLTVEEPEAHLCISNIRLMKGFLNAFTEQNDFVQLIYSTHSPELIGKVDLSNVVVLHQGKAFSLSAELKEKSIKYLSKNPNVDIYNLLFTKKCILVEGLTEELLIKAYLRSKSELNEIEVISFHKGYIDIIDIWLHLNENSTNKLGVVRDYDNQDNAKKEHEKYNKYKNIIVATTTEYTLEPEIVKAGNNLEALKKKYGSRFGWENMTADEVQNDWRNSKSFIMLDICQDLINGDLPDFVMPPHIQKVLDFMIEGGKS</sequence>
<dbReference type="InterPro" id="IPR027417">
    <property type="entry name" value="P-loop_NTPase"/>
</dbReference>
<protein>
    <submittedName>
        <fullName evidence="2">Predicted ATP-dependent endonuclease of the OLD family, contains P-loop ATPase and TOPRIM domains</fullName>
    </submittedName>
</protein>